<keyword evidence="12" id="KW-0418">Kinase</keyword>
<dbReference type="InterPro" id="IPR051502">
    <property type="entry name" value="RLP_Defense_Trigger"/>
</dbReference>
<name>A0A8S0PRV4_OLEEU</name>
<dbReference type="AlphaFoldDB" id="A0A8S0PRV4"/>
<dbReference type="PANTHER" id="PTHR48062:SF52">
    <property type="entry name" value="RECEPTOR-LIKE PROTEIN 8-RELATED"/>
    <property type="match status" value="1"/>
</dbReference>
<feature type="signal peptide" evidence="11">
    <location>
        <begin position="1"/>
        <end position="21"/>
    </location>
</feature>
<dbReference type="PRINTS" id="PR00019">
    <property type="entry name" value="LEURICHRPT"/>
</dbReference>
<proteinExistence type="inferred from homology"/>
<evidence type="ECO:0000313" key="12">
    <source>
        <dbReference type="EMBL" id="CAA2955489.1"/>
    </source>
</evidence>
<keyword evidence="8" id="KW-1133">Transmembrane helix</keyword>
<dbReference type="SUPFAM" id="SSF52058">
    <property type="entry name" value="L domain-like"/>
    <property type="match status" value="2"/>
</dbReference>
<evidence type="ECO:0000256" key="5">
    <source>
        <dbReference type="ARBA" id="ARBA00022692"/>
    </source>
</evidence>
<dbReference type="Gene3D" id="3.80.10.10">
    <property type="entry name" value="Ribonuclease Inhibitor"/>
    <property type="match status" value="4"/>
</dbReference>
<reference evidence="12 13" key="1">
    <citation type="submission" date="2019-12" db="EMBL/GenBank/DDBJ databases">
        <authorList>
            <person name="Alioto T."/>
            <person name="Alioto T."/>
            <person name="Gomez Garrido J."/>
        </authorList>
    </citation>
    <scope>NUCLEOTIDE SEQUENCE [LARGE SCALE GENOMIC DNA]</scope>
</reference>
<keyword evidence="12" id="KW-0808">Transferase</keyword>
<dbReference type="GO" id="GO:0016301">
    <property type="term" value="F:kinase activity"/>
    <property type="evidence" value="ECO:0007669"/>
    <property type="project" value="UniProtKB-KW"/>
</dbReference>
<sequence>MGSLPMNCLMLTFTILLQINGFHGCIEKERRGLLEIKTYFRLMYGEEDTTLLSWIHGKESNCYNWERVTCDPTIGRVVELDLNNSLIPNTLDPQNYFLNVSLFASFKEIRILDLSGNDLRSSTNTTGFVKLVNLKRLEKLNLALNEFNDSIFKSLSILKQLKFLNLSQNNFEGLLHVYIYLMGLWNLEILDLSYNKFEGNLSLQGLDKKKALFEIIQKIKRKTYSTKFCLTLSPSLGVSKINLIYLFIFQQTTEYIQSMNDEASTKCIKIDSIRVLDLSVNRLKGDISFIISNLTSLEYLSPNDNKFEGKLSLSLLANHSKLEIVELGNMERIDVETENSNWTPSFQLKVLILSNCNLNKLSGNIPTFLSTQYRLKVIDLSHYNLRGYFPNWLLQKNVGLEILDLRNNSLVGQLSLLPHQNNSIYWYDLSNNHLTGQVGEDMGRKFLNIEYLNLSRNYFDGTISSSFCNMSNLYQLDLSFNNFYGEIPKEPIEGCINLSTLKLSSNKFKGEIFSTSFNLIGLEVLHLDDNHFSGTVSNVIARSFSTIKLDISNNHISGEVSWISNMTARGTVLMYNNFLRGRLPCQLGKIWHLDISHNSILGPLPSCSNMQREIPHEIGDLGSLLVVNLSHNHLEGFIPKIFSCLSQLESLDLSYNRLSGEIPTELLNLYYLEAFSGAYNNLSENQPYIWATSIRWEKLPIYTYGNFLVTTSNQMNQDDGYDVLVEVEFVTKGRLGSYKGDILNYMSGLDLSCNNLTGEIPYEIGDLGSLHAANLSHNHLKGSIPKIFSRLSQIESLDLSYNGLSGEIPPELLNLYFQEVFSVAYNNLSGKTPEMKAQFGTFEGSSYEGNLYLCGLPLEINALPLRKCQNHHPVQRERTVNALPYKLVHRYMPNWIIMYGMTHYLKIVTLLRLKLHVVKATRSLPIPLIISVRFPLEELLEINEKKSMER</sequence>
<dbReference type="InterPro" id="IPR003591">
    <property type="entry name" value="Leu-rich_rpt_typical-subtyp"/>
</dbReference>
<feature type="chain" id="PRO_5035888223" evidence="11">
    <location>
        <begin position="22"/>
        <end position="950"/>
    </location>
</feature>
<comment type="subcellular location">
    <subcellularLocation>
        <location evidence="1">Cell membrane</location>
    </subcellularLocation>
    <subcellularLocation>
        <location evidence="10">Endomembrane system</location>
        <topology evidence="10">Single-pass membrane protein</topology>
    </subcellularLocation>
</comment>
<evidence type="ECO:0000256" key="7">
    <source>
        <dbReference type="ARBA" id="ARBA00022737"/>
    </source>
</evidence>
<dbReference type="GO" id="GO:0051707">
    <property type="term" value="P:response to other organism"/>
    <property type="evidence" value="ECO:0007669"/>
    <property type="project" value="UniProtKB-ARBA"/>
</dbReference>
<keyword evidence="3" id="KW-1003">Cell membrane</keyword>
<dbReference type="GO" id="GO:0006952">
    <property type="term" value="P:defense response"/>
    <property type="evidence" value="ECO:0007669"/>
    <property type="project" value="UniProtKB-ARBA"/>
</dbReference>
<gene>
    <name evidence="12" type="ORF">OLEA9_A062273</name>
</gene>
<evidence type="ECO:0000256" key="9">
    <source>
        <dbReference type="ARBA" id="ARBA00023136"/>
    </source>
</evidence>
<organism evidence="12 13">
    <name type="scientific">Olea europaea subsp. europaea</name>
    <dbReference type="NCBI Taxonomy" id="158383"/>
    <lineage>
        <taxon>Eukaryota</taxon>
        <taxon>Viridiplantae</taxon>
        <taxon>Streptophyta</taxon>
        <taxon>Embryophyta</taxon>
        <taxon>Tracheophyta</taxon>
        <taxon>Spermatophyta</taxon>
        <taxon>Magnoliopsida</taxon>
        <taxon>eudicotyledons</taxon>
        <taxon>Gunneridae</taxon>
        <taxon>Pentapetalae</taxon>
        <taxon>asterids</taxon>
        <taxon>lamiids</taxon>
        <taxon>Lamiales</taxon>
        <taxon>Oleaceae</taxon>
        <taxon>Oleeae</taxon>
        <taxon>Olea</taxon>
    </lineage>
</organism>
<evidence type="ECO:0000256" key="8">
    <source>
        <dbReference type="ARBA" id="ARBA00022989"/>
    </source>
</evidence>
<comment type="similarity">
    <text evidence="2">Belongs to the RLP family.</text>
</comment>
<evidence type="ECO:0000313" key="13">
    <source>
        <dbReference type="Proteomes" id="UP000594638"/>
    </source>
</evidence>
<evidence type="ECO:0000256" key="3">
    <source>
        <dbReference type="ARBA" id="ARBA00022475"/>
    </source>
</evidence>
<keyword evidence="6 11" id="KW-0732">Signal</keyword>
<comment type="caution">
    <text evidence="12">The sequence shown here is derived from an EMBL/GenBank/DDBJ whole genome shotgun (WGS) entry which is preliminary data.</text>
</comment>
<keyword evidence="7" id="KW-0677">Repeat</keyword>
<dbReference type="InterPro" id="IPR032675">
    <property type="entry name" value="LRR_dom_sf"/>
</dbReference>
<keyword evidence="12" id="KW-0675">Receptor</keyword>
<protein>
    <submittedName>
        <fullName evidence="12">LRR receptor-like serine threonine- kinase GSO2 isoform X2</fullName>
    </submittedName>
</protein>
<dbReference type="GO" id="GO:0012505">
    <property type="term" value="C:endomembrane system"/>
    <property type="evidence" value="ECO:0007669"/>
    <property type="project" value="UniProtKB-SubCell"/>
</dbReference>
<evidence type="ECO:0000256" key="11">
    <source>
        <dbReference type="SAM" id="SignalP"/>
    </source>
</evidence>
<accession>A0A8S0PRV4</accession>
<dbReference type="Pfam" id="PF00560">
    <property type="entry name" value="LRR_1"/>
    <property type="match status" value="3"/>
</dbReference>
<dbReference type="SUPFAM" id="SSF52047">
    <property type="entry name" value="RNI-like"/>
    <property type="match status" value="1"/>
</dbReference>
<keyword evidence="13" id="KW-1185">Reference proteome</keyword>
<dbReference type="FunFam" id="3.80.10.10:FF:000383">
    <property type="entry name" value="Leucine-rich repeat receptor protein kinase EMS1"/>
    <property type="match status" value="1"/>
</dbReference>
<dbReference type="Pfam" id="PF13855">
    <property type="entry name" value="LRR_8"/>
    <property type="match status" value="1"/>
</dbReference>
<dbReference type="Proteomes" id="UP000594638">
    <property type="component" value="Unassembled WGS sequence"/>
</dbReference>
<dbReference type="PROSITE" id="PS51450">
    <property type="entry name" value="LRR"/>
    <property type="match status" value="1"/>
</dbReference>
<evidence type="ECO:0000256" key="10">
    <source>
        <dbReference type="ARBA" id="ARBA00037847"/>
    </source>
</evidence>
<dbReference type="GO" id="GO:0005886">
    <property type="term" value="C:plasma membrane"/>
    <property type="evidence" value="ECO:0007669"/>
    <property type="project" value="UniProtKB-SubCell"/>
</dbReference>
<dbReference type="SMART" id="SM00369">
    <property type="entry name" value="LRR_TYP"/>
    <property type="match status" value="5"/>
</dbReference>
<dbReference type="EMBL" id="CACTIH010000152">
    <property type="protein sequence ID" value="CAA2955489.1"/>
    <property type="molecule type" value="Genomic_DNA"/>
</dbReference>
<keyword evidence="5" id="KW-0812">Transmembrane</keyword>
<dbReference type="Gramene" id="OE9A062273T1">
    <property type="protein sequence ID" value="OE9A062273C1"/>
    <property type="gene ID" value="OE9A062273"/>
</dbReference>
<evidence type="ECO:0000256" key="2">
    <source>
        <dbReference type="ARBA" id="ARBA00009592"/>
    </source>
</evidence>
<keyword evidence="9" id="KW-0472">Membrane</keyword>
<evidence type="ECO:0000256" key="6">
    <source>
        <dbReference type="ARBA" id="ARBA00022729"/>
    </source>
</evidence>
<dbReference type="InterPro" id="IPR001611">
    <property type="entry name" value="Leu-rich_rpt"/>
</dbReference>
<keyword evidence="4" id="KW-0433">Leucine-rich repeat</keyword>
<dbReference type="PANTHER" id="PTHR48062">
    <property type="entry name" value="RECEPTOR-LIKE PROTEIN 14"/>
    <property type="match status" value="1"/>
</dbReference>
<evidence type="ECO:0000256" key="4">
    <source>
        <dbReference type="ARBA" id="ARBA00022614"/>
    </source>
</evidence>
<evidence type="ECO:0000256" key="1">
    <source>
        <dbReference type="ARBA" id="ARBA00004236"/>
    </source>
</evidence>
<dbReference type="OrthoDB" id="4691307at2759"/>